<comment type="caution">
    <text evidence="1">The sequence shown here is derived from an EMBL/GenBank/DDBJ whole genome shotgun (WGS) entry which is preliminary data.</text>
</comment>
<dbReference type="EMBL" id="JBCLSH010000004">
    <property type="protein sequence ID" value="MEY8443082.1"/>
    <property type="molecule type" value="Genomic_DNA"/>
</dbReference>
<evidence type="ECO:0000313" key="1">
    <source>
        <dbReference type="EMBL" id="MEY8443082.1"/>
    </source>
</evidence>
<name>A0ABV4D0K0_9LACT</name>
<sequence>MKKKIFNSLLLLSCLAAVVLGIKILFFNNKEANFKIASNADFYIVSNNNIKSYKVENNKPKLLHTDKLAIAEDVNGWFSKGEIQNRYLIFSEGHSKSAKKNENILSIDFEKGELIKRGSNKYAYTGAGYTTDYYYTFQATGDDGLLYSFDKNGKEIDSYKFTSSALPSTQFTGSNGKLYMVITQENRKSKIFESSLYTFSDGNNLKVLDKQNIDDHSQYLYAFTSLEKIKENLYSPVTSRRNRKTFEVTPDNRIMKFDLKSNQKSFITLKENYPNLIYKSKSENYLITVHEPNMLQKSGFSVINTKNNENYFVAVSDILNSKIYEESTIWTLNTTKDNKLIILAGNSVLFYDLDNKTFLSETKIFNDNTETPLHVWTK</sequence>
<organism evidence="1 2">
    <name type="scientific">Lactococcus ileimucosae</name>
    <dbReference type="NCBI Taxonomy" id="2941329"/>
    <lineage>
        <taxon>Bacteria</taxon>
        <taxon>Bacillati</taxon>
        <taxon>Bacillota</taxon>
        <taxon>Bacilli</taxon>
        <taxon>Lactobacillales</taxon>
        <taxon>Streptococcaceae</taxon>
        <taxon>Lactococcus</taxon>
    </lineage>
</organism>
<dbReference type="RefSeq" id="WP_369947869.1">
    <property type="nucleotide sequence ID" value="NZ_JBCLSH010000004.1"/>
</dbReference>
<dbReference type="Proteomes" id="UP001565283">
    <property type="component" value="Unassembled WGS sequence"/>
</dbReference>
<dbReference type="SUPFAM" id="SSF50998">
    <property type="entry name" value="Quinoprotein alcohol dehydrogenase-like"/>
    <property type="match status" value="1"/>
</dbReference>
<evidence type="ECO:0000313" key="2">
    <source>
        <dbReference type="Proteomes" id="UP001565283"/>
    </source>
</evidence>
<accession>A0ABV4D0K0</accession>
<keyword evidence="2" id="KW-1185">Reference proteome</keyword>
<dbReference type="InterPro" id="IPR011047">
    <property type="entry name" value="Quinoprotein_ADH-like_sf"/>
</dbReference>
<protein>
    <submittedName>
        <fullName evidence="1">Uncharacterized protein</fullName>
    </submittedName>
</protein>
<gene>
    <name evidence="1" type="ORF">AALA52_02240</name>
</gene>
<proteinExistence type="predicted"/>
<reference evidence="1 2" key="1">
    <citation type="submission" date="2024-03" db="EMBL/GenBank/DDBJ databases">
        <title>Mouse gut bacterial collection (mGBC) of GemPharmatech.</title>
        <authorList>
            <person name="He Y."/>
            <person name="Dong L."/>
            <person name="Wu D."/>
            <person name="Gao X."/>
            <person name="Lin Z."/>
        </authorList>
    </citation>
    <scope>NUCLEOTIDE SEQUENCE [LARGE SCALE GENOMIC DNA]</scope>
    <source>
        <strain evidence="1 2">61-15</strain>
    </source>
</reference>